<feature type="compositionally biased region" description="Basic and acidic residues" evidence="4">
    <location>
        <begin position="462"/>
        <end position="491"/>
    </location>
</feature>
<dbReference type="SMART" id="SM00248">
    <property type="entry name" value="ANK"/>
    <property type="match status" value="4"/>
</dbReference>
<gene>
    <name evidence="5" type="ORF">TBRA_LOCUS15534</name>
</gene>
<evidence type="ECO:0000256" key="1">
    <source>
        <dbReference type="ARBA" id="ARBA00022737"/>
    </source>
</evidence>
<dbReference type="PANTHER" id="PTHR24198:SF165">
    <property type="entry name" value="ANKYRIN REPEAT-CONTAINING PROTEIN-RELATED"/>
    <property type="match status" value="1"/>
</dbReference>
<keyword evidence="6" id="KW-1185">Reference proteome</keyword>
<dbReference type="InterPro" id="IPR036770">
    <property type="entry name" value="Ankyrin_rpt-contain_sf"/>
</dbReference>
<dbReference type="Proteomes" id="UP000479190">
    <property type="component" value="Unassembled WGS sequence"/>
</dbReference>
<feature type="repeat" description="ANK" evidence="3">
    <location>
        <begin position="113"/>
        <end position="145"/>
    </location>
</feature>
<proteinExistence type="predicted"/>
<dbReference type="Pfam" id="PF00023">
    <property type="entry name" value="Ank"/>
    <property type="match status" value="1"/>
</dbReference>
<keyword evidence="2 3" id="KW-0040">ANK repeat</keyword>
<dbReference type="PANTHER" id="PTHR24198">
    <property type="entry name" value="ANKYRIN REPEAT AND PROTEIN KINASE DOMAIN-CONTAINING PROTEIN"/>
    <property type="match status" value="1"/>
</dbReference>
<organism evidence="5 6">
    <name type="scientific">Trichogramma brassicae</name>
    <dbReference type="NCBI Taxonomy" id="86971"/>
    <lineage>
        <taxon>Eukaryota</taxon>
        <taxon>Metazoa</taxon>
        <taxon>Ecdysozoa</taxon>
        <taxon>Arthropoda</taxon>
        <taxon>Hexapoda</taxon>
        <taxon>Insecta</taxon>
        <taxon>Pterygota</taxon>
        <taxon>Neoptera</taxon>
        <taxon>Endopterygota</taxon>
        <taxon>Hymenoptera</taxon>
        <taxon>Apocrita</taxon>
        <taxon>Proctotrupomorpha</taxon>
        <taxon>Chalcidoidea</taxon>
        <taxon>Trichogrammatidae</taxon>
        <taxon>Trichogramma</taxon>
    </lineage>
</organism>
<accession>A0A6H5J2S2</accession>
<dbReference type="AlphaFoldDB" id="A0A6H5J2S2"/>
<dbReference type="EMBL" id="CADCXV010001361">
    <property type="protein sequence ID" value="CAB0043946.1"/>
    <property type="molecule type" value="Genomic_DNA"/>
</dbReference>
<evidence type="ECO:0000256" key="3">
    <source>
        <dbReference type="PROSITE-ProRule" id="PRU00023"/>
    </source>
</evidence>
<reference evidence="5 6" key="1">
    <citation type="submission" date="2020-02" db="EMBL/GenBank/DDBJ databases">
        <authorList>
            <person name="Ferguson B K."/>
        </authorList>
    </citation>
    <scope>NUCLEOTIDE SEQUENCE [LARGE SCALE GENOMIC DNA]</scope>
</reference>
<keyword evidence="1" id="KW-0677">Repeat</keyword>
<dbReference type="Pfam" id="PF12796">
    <property type="entry name" value="Ank_2"/>
    <property type="match status" value="1"/>
</dbReference>
<sequence>MTSNSQKNLEIFRTKNQRVHRNAVSDWIKIVNYEFPNLITESVGSKYHTIRLRQLVDFVIRTGYRDEPDVDEDGKPLLCRTTPVHRANHRKPEIVGDLFKIYNRFDANYADEHGLTHFHVACRNGCDDVVEKFLEFGVDPNILVPRTGDSPLHLALKHEHKKVVELLLRNGASSNSANEEGLYPLHIICKKYDADELLQQFFKMNEDVQQRVQIDVVDKMGRTPLQWAVAHCKPHMVDMLLDRGANLSNFVFPTESHFDERFRHVKVWFHLKLRLASGALIIVEQLEKRGYELHRSELLLIMTLFAKYEMFKKSANGEKLWYDDEGFENKADYFKFACSMKWDKFTEEHGNACVVHLGELMSRKFFLRRALDPFMELVHYRLPILCCEMIIEQLTNQDVYHICLLVDKSLQEEQKSTDTNEKNKNEISAPTHEIKINNPRPARVTGKNHKDSKKSVKTNKIKCNDQRPESGTGENHKNSEKSVTKNEIKCNDQRPVRAKKVPKRLQDYICETL</sequence>
<feature type="repeat" description="ANK" evidence="3">
    <location>
        <begin position="220"/>
        <end position="248"/>
    </location>
</feature>
<dbReference type="InterPro" id="IPR002110">
    <property type="entry name" value="Ankyrin_rpt"/>
</dbReference>
<evidence type="ECO:0000313" key="6">
    <source>
        <dbReference type="Proteomes" id="UP000479190"/>
    </source>
</evidence>
<evidence type="ECO:0000256" key="2">
    <source>
        <dbReference type="ARBA" id="ARBA00023043"/>
    </source>
</evidence>
<evidence type="ECO:0000313" key="5">
    <source>
        <dbReference type="EMBL" id="CAB0043946.1"/>
    </source>
</evidence>
<evidence type="ECO:0000256" key="4">
    <source>
        <dbReference type="SAM" id="MobiDB-lite"/>
    </source>
</evidence>
<protein>
    <submittedName>
        <fullName evidence="5">Uncharacterized protein</fullName>
    </submittedName>
</protein>
<dbReference type="PROSITE" id="PS50297">
    <property type="entry name" value="ANK_REP_REGION"/>
    <property type="match status" value="3"/>
</dbReference>
<feature type="compositionally biased region" description="Basic residues" evidence="4">
    <location>
        <begin position="446"/>
        <end position="460"/>
    </location>
</feature>
<feature type="repeat" description="ANK" evidence="3">
    <location>
        <begin position="147"/>
        <end position="179"/>
    </location>
</feature>
<name>A0A6H5J2S2_9HYME</name>
<feature type="compositionally biased region" description="Basic and acidic residues" evidence="4">
    <location>
        <begin position="415"/>
        <end position="425"/>
    </location>
</feature>
<dbReference type="PROSITE" id="PS50088">
    <property type="entry name" value="ANK_REPEAT"/>
    <property type="match status" value="3"/>
</dbReference>
<feature type="region of interest" description="Disordered" evidence="4">
    <location>
        <begin position="415"/>
        <end position="491"/>
    </location>
</feature>
<dbReference type="SUPFAM" id="SSF48403">
    <property type="entry name" value="Ankyrin repeat"/>
    <property type="match status" value="1"/>
</dbReference>
<dbReference type="OrthoDB" id="496981at2759"/>
<dbReference type="Gene3D" id="1.25.40.20">
    <property type="entry name" value="Ankyrin repeat-containing domain"/>
    <property type="match status" value="1"/>
</dbReference>